<reference evidence="2" key="1">
    <citation type="journal article" date="2023" name="Insect Mol. Biol.">
        <title>Genome sequencing provides insights into the evolution of gene families encoding plant cell wall-degrading enzymes in longhorned beetles.</title>
        <authorList>
            <person name="Shin N.R."/>
            <person name="Okamura Y."/>
            <person name="Kirsch R."/>
            <person name="Pauchet Y."/>
        </authorList>
    </citation>
    <scope>NUCLEOTIDE SEQUENCE</scope>
    <source>
        <strain evidence="2">MMC_N1</strain>
    </source>
</reference>
<name>A0ABQ9JPU3_9CUCU</name>
<evidence type="ECO:0000313" key="2">
    <source>
        <dbReference type="EMBL" id="KAJ8980275.1"/>
    </source>
</evidence>
<evidence type="ECO:0000256" key="1">
    <source>
        <dbReference type="SAM" id="Phobius"/>
    </source>
</evidence>
<comment type="caution">
    <text evidence="2">The sequence shown here is derived from an EMBL/GenBank/DDBJ whole genome shotgun (WGS) entry which is preliminary data.</text>
</comment>
<keyword evidence="1" id="KW-0472">Membrane</keyword>
<dbReference type="EMBL" id="JAPWTJ010000269">
    <property type="protein sequence ID" value="KAJ8980275.1"/>
    <property type="molecule type" value="Genomic_DNA"/>
</dbReference>
<accession>A0ABQ9JPU3</accession>
<proteinExistence type="predicted"/>
<keyword evidence="1" id="KW-1133">Transmembrane helix</keyword>
<dbReference type="Proteomes" id="UP001162164">
    <property type="component" value="Unassembled WGS sequence"/>
</dbReference>
<keyword evidence="1" id="KW-0812">Transmembrane</keyword>
<protein>
    <submittedName>
        <fullName evidence="2">Uncharacterized protein</fullName>
    </submittedName>
</protein>
<organism evidence="2 3">
    <name type="scientific">Molorchus minor</name>
    <dbReference type="NCBI Taxonomy" id="1323400"/>
    <lineage>
        <taxon>Eukaryota</taxon>
        <taxon>Metazoa</taxon>
        <taxon>Ecdysozoa</taxon>
        <taxon>Arthropoda</taxon>
        <taxon>Hexapoda</taxon>
        <taxon>Insecta</taxon>
        <taxon>Pterygota</taxon>
        <taxon>Neoptera</taxon>
        <taxon>Endopterygota</taxon>
        <taxon>Coleoptera</taxon>
        <taxon>Polyphaga</taxon>
        <taxon>Cucujiformia</taxon>
        <taxon>Chrysomeloidea</taxon>
        <taxon>Cerambycidae</taxon>
        <taxon>Lamiinae</taxon>
        <taxon>Monochamini</taxon>
        <taxon>Molorchus</taxon>
    </lineage>
</organism>
<keyword evidence="3" id="KW-1185">Reference proteome</keyword>
<gene>
    <name evidence="2" type="ORF">NQ317_005133</name>
</gene>
<sequence length="272" mass="30026">MCEVHHYMPCYINSCQVAAVKKVKPGVLYRCLLRKGIKRVKIHKYIKGSLNTAYKFLQVQSRVLFLGCLVFTSNATCGVGVVGRMGTGLSNIPDATPTKVTARPKRTIICGAESNWGRKTRLMKEATAAPAGPSGCSEGLLKRCRKLYDWESQSCSKDCLSYGPQTIEETCRIGAILSGLSFVYGQFCRGYFVWAILSGLFYIGLFCWRTENLTGGGRTCHVSGLAKRGHNVTVISAYKPKQEVNNYRTILVDGLLKETHASFKSSLLSILQ</sequence>
<evidence type="ECO:0000313" key="3">
    <source>
        <dbReference type="Proteomes" id="UP001162164"/>
    </source>
</evidence>
<feature type="transmembrane region" description="Helical" evidence="1">
    <location>
        <begin position="191"/>
        <end position="208"/>
    </location>
</feature>